<dbReference type="AlphaFoldDB" id="A0A5C8G424"/>
<evidence type="ECO:0000313" key="2">
    <source>
        <dbReference type="Proteomes" id="UP000325013"/>
    </source>
</evidence>
<dbReference type="Gene3D" id="3.30.110.190">
    <property type="match status" value="1"/>
</dbReference>
<gene>
    <name evidence="1" type="ORF">EPJ67_07045</name>
</gene>
<sequence length="275" mass="32282">MKFIIYYFIINQSKYNYFRGAKLSIEIKDDKTLGKIYEDALKPAVKQVGSILEDTLKTARLILAPLSFGGVCFDRFQKWCDRIRSNVKEENIQTPNINILIPTINCLSLNPDETLLGEMFFNILQSSVDKTKQKFLSPAFPKILEQLTKDEAIMLVLLKKQKYKYHTKMDLDKNNNHFINEKIELNEFPLDKFEFQENLWLYNNHLHNLNLSGCWEYKEQEPIYSGNEIEKGRGAISYRVPEQIGIKRFSEFRLTEFGEAFAEVCITKECEEFLK</sequence>
<protein>
    <submittedName>
        <fullName evidence="1">DUF4393 domain-containing protein</fullName>
    </submittedName>
</protein>
<proteinExistence type="predicted"/>
<accession>A0A5C8G424</accession>
<dbReference type="Pfam" id="PF14337">
    <property type="entry name" value="Abi_alpha"/>
    <property type="match status" value="1"/>
</dbReference>
<name>A0A5C8G424_9SPIR</name>
<dbReference type="EMBL" id="SAYJ01000016">
    <property type="protein sequence ID" value="TXJ56651.1"/>
    <property type="molecule type" value="Genomic_DNA"/>
</dbReference>
<dbReference type="InterPro" id="IPR025506">
    <property type="entry name" value="Abi_alpha"/>
</dbReference>
<comment type="caution">
    <text evidence="1">The sequence shown here is derived from an EMBL/GenBank/DDBJ whole genome shotgun (WGS) entry which is preliminary data.</text>
</comment>
<organism evidence="1 2">
    <name type="scientific">Brachyspira aalborgi</name>
    <dbReference type="NCBI Taxonomy" id="29522"/>
    <lineage>
        <taxon>Bacteria</taxon>
        <taxon>Pseudomonadati</taxon>
        <taxon>Spirochaetota</taxon>
        <taxon>Spirochaetia</taxon>
        <taxon>Brachyspirales</taxon>
        <taxon>Brachyspiraceae</taxon>
        <taxon>Brachyspira</taxon>
    </lineage>
</organism>
<reference evidence="1 2" key="1">
    <citation type="journal article" date="1992" name="Lakartidningen">
        <title>[Penicillin V and not amoxicillin is the first choice preparation in acute otitis].</title>
        <authorList>
            <person name="Kamme C."/>
            <person name="Lundgren K."/>
            <person name="Prellner K."/>
        </authorList>
    </citation>
    <scope>NUCLEOTIDE SEQUENCE [LARGE SCALE GENOMIC DNA]</scope>
    <source>
        <strain evidence="1 2">PC2777IV</strain>
    </source>
</reference>
<dbReference type="Proteomes" id="UP000325013">
    <property type="component" value="Unassembled WGS sequence"/>
</dbReference>
<evidence type="ECO:0000313" key="1">
    <source>
        <dbReference type="EMBL" id="TXJ56651.1"/>
    </source>
</evidence>